<organism>
    <name type="scientific">Pediculus humanus subsp. corporis</name>
    <name type="common">Body louse</name>
    <dbReference type="NCBI Taxonomy" id="121224"/>
    <lineage>
        <taxon>Eukaryota</taxon>
        <taxon>Metazoa</taxon>
        <taxon>Ecdysozoa</taxon>
        <taxon>Arthropoda</taxon>
        <taxon>Hexapoda</taxon>
        <taxon>Insecta</taxon>
        <taxon>Pterygota</taxon>
        <taxon>Neoptera</taxon>
        <taxon>Paraneoptera</taxon>
        <taxon>Psocodea</taxon>
        <taxon>Troctomorpha</taxon>
        <taxon>Phthiraptera</taxon>
        <taxon>Anoplura</taxon>
        <taxon>Pediculidae</taxon>
        <taxon>Pediculus</taxon>
    </lineage>
</organism>
<evidence type="ECO:0000313" key="5">
    <source>
        <dbReference type="EnsemblMetazoa" id="PHUM440080-PA"/>
    </source>
</evidence>
<keyword evidence="1" id="KW-0862">Zinc</keyword>
<dbReference type="eggNOG" id="KOG4161">
    <property type="taxonomic scope" value="Eukaryota"/>
</dbReference>
<feature type="compositionally biased region" description="Polar residues" evidence="2">
    <location>
        <begin position="202"/>
        <end position="219"/>
    </location>
</feature>
<reference evidence="4" key="2">
    <citation type="submission" date="2007-04" db="EMBL/GenBank/DDBJ databases">
        <title>The genome of the human body louse.</title>
        <authorList>
            <consortium name="The Human Body Louse Genome Consortium"/>
            <person name="Kirkness E."/>
            <person name="Walenz B."/>
            <person name="Hass B."/>
            <person name="Bruggner R."/>
            <person name="Strausberg R."/>
        </authorList>
    </citation>
    <scope>NUCLEOTIDE SEQUENCE</scope>
    <source>
        <strain evidence="4">USDA</strain>
    </source>
</reference>
<feature type="compositionally biased region" description="Low complexity" evidence="2">
    <location>
        <begin position="231"/>
        <end position="245"/>
    </location>
</feature>
<evidence type="ECO:0000256" key="1">
    <source>
        <dbReference type="PROSITE-ProRule" id="PRU00042"/>
    </source>
</evidence>
<dbReference type="EMBL" id="AAZO01005370">
    <property type="status" value="NOT_ANNOTATED_CDS"/>
    <property type="molecule type" value="Genomic_DNA"/>
</dbReference>
<evidence type="ECO:0000256" key="2">
    <source>
        <dbReference type="SAM" id="MobiDB-lite"/>
    </source>
</evidence>
<dbReference type="InterPro" id="IPR013087">
    <property type="entry name" value="Znf_C2H2_type"/>
</dbReference>
<reference evidence="5" key="3">
    <citation type="submission" date="2021-02" db="UniProtKB">
        <authorList>
            <consortium name="EnsemblMetazoa"/>
        </authorList>
    </citation>
    <scope>IDENTIFICATION</scope>
    <source>
        <strain evidence="5">USDA</strain>
    </source>
</reference>
<dbReference type="AlphaFoldDB" id="E0VTX6"/>
<dbReference type="STRING" id="121224.E0VTX6"/>
<dbReference type="OrthoDB" id="161570at2759"/>
<dbReference type="EMBL" id="DS235774">
    <property type="protein sequence ID" value="EEB16832.1"/>
    <property type="molecule type" value="Genomic_DNA"/>
</dbReference>
<name>E0VTX6_PEDHC</name>
<dbReference type="CTD" id="8230863"/>
<feature type="region of interest" description="Disordered" evidence="2">
    <location>
        <begin position="158"/>
        <end position="245"/>
    </location>
</feature>
<proteinExistence type="predicted"/>
<feature type="region of interest" description="Disordered" evidence="2">
    <location>
        <begin position="20"/>
        <end position="74"/>
    </location>
</feature>
<feature type="domain" description="C2H2-type" evidence="3">
    <location>
        <begin position="98"/>
        <end position="123"/>
    </location>
</feature>
<evidence type="ECO:0000259" key="3">
    <source>
        <dbReference type="PROSITE" id="PS50157"/>
    </source>
</evidence>
<dbReference type="HOGENOM" id="CLU_1134729_0_0_1"/>
<feature type="compositionally biased region" description="Basic and acidic residues" evidence="2">
    <location>
        <begin position="37"/>
        <end position="56"/>
    </location>
</feature>
<accession>E0VTX6</accession>
<feature type="compositionally biased region" description="Polar residues" evidence="2">
    <location>
        <begin position="61"/>
        <end position="74"/>
    </location>
</feature>
<keyword evidence="1" id="KW-0479">Metal-binding</keyword>
<protein>
    <recommendedName>
        <fullName evidence="3">C2H2-type domain-containing protein</fullName>
    </recommendedName>
</protein>
<evidence type="ECO:0000313" key="6">
    <source>
        <dbReference type="Proteomes" id="UP000009046"/>
    </source>
</evidence>
<keyword evidence="1" id="KW-0863">Zinc-finger</keyword>
<dbReference type="RefSeq" id="XP_002429570.1">
    <property type="nucleotide sequence ID" value="XM_002429525.1"/>
</dbReference>
<dbReference type="Proteomes" id="UP000009046">
    <property type="component" value="Unassembled WGS sequence"/>
</dbReference>
<keyword evidence="6" id="KW-1185">Reference proteome</keyword>
<feature type="compositionally biased region" description="Basic and acidic residues" evidence="2">
    <location>
        <begin position="160"/>
        <end position="187"/>
    </location>
</feature>
<dbReference type="EnsemblMetazoa" id="PHUM440080-RA">
    <property type="protein sequence ID" value="PHUM440080-PA"/>
    <property type="gene ID" value="PHUM440080"/>
</dbReference>
<gene>
    <name evidence="5" type="primary">8230863</name>
    <name evidence="4" type="ORF">Phum_PHUM440080</name>
</gene>
<dbReference type="PROSITE" id="PS00028">
    <property type="entry name" value="ZINC_FINGER_C2H2_1"/>
    <property type="match status" value="1"/>
</dbReference>
<reference evidence="4" key="1">
    <citation type="submission" date="2007-04" db="EMBL/GenBank/DDBJ databases">
        <title>Annotation of Pediculus humanus corporis strain USDA.</title>
        <authorList>
            <person name="Kirkness E."/>
            <person name="Hannick L."/>
            <person name="Hass B."/>
            <person name="Bruggner R."/>
            <person name="Lawson D."/>
            <person name="Bidwell S."/>
            <person name="Joardar V."/>
            <person name="Caler E."/>
            <person name="Walenz B."/>
            <person name="Inman J."/>
            <person name="Schobel S."/>
            <person name="Galinsky K."/>
            <person name="Amedeo P."/>
            <person name="Strausberg R."/>
        </authorList>
    </citation>
    <scope>NUCLEOTIDE SEQUENCE</scope>
    <source>
        <strain evidence="4">USDA</strain>
    </source>
</reference>
<dbReference type="KEGG" id="phu:Phum_PHUM440080"/>
<evidence type="ECO:0000313" key="4">
    <source>
        <dbReference type="EMBL" id="EEB16832.1"/>
    </source>
</evidence>
<dbReference type="GeneID" id="8230863"/>
<dbReference type="GO" id="GO:0008270">
    <property type="term" value="F:zinc ion binding"/>
    <property type="evidence" value="ECO:0007669"/>
    <property type="project" value="UniProtKB-KW"/>
</dbReference>
<dbReference type="InParanoid" id="E0VTX6"/>
<dbReference type="PROSITE" id="PS50157">
    <property type="entry name" value="ZINC_FINGER_C2H2_2"/>
    <property type="match status" value="1"/>
</dbReference>
<sequence>MKFCEENGIVYTHEAFDFSAKGRPKSKPASQMYSTKVDSHLEDKDKLLKKNNRKTEAPVSVPQTVPEVNSSEPFPTDDSFQNKVFIGDFEVLIENGKFICPVKVCAKHFRRENLLHMHMKHYHPEFSKYLDYTPSVTDLAYARTVGSLDVAEGTCSAPRKVTEKSEKPPAKVENVRKAVDTSIDHSKEKKLKTSSSKPDGKTNLSKALNEVTTPNATETSKAEESQKNQTNSNNSHAKHSSSGNE</sequence>
<dbReference type="VEuPathDB" id="VectorBase:PHUM440080"/>